<accession>A0ABS4LXI2</accession>
<evidence type="ECO:0000313" key="3">
    <source>
        <dbReference type="Proteomes" id="UP001519309"/>
    </source>
</evidence>
<name>A0ABS4LXI2_9ACTN</name>
<keyword evidence="2" id="KW-0804">Transcription</keyword>
<keyword evidence="3" id="KW-1185">Reference proteome</keyword>
<gene>
    <name evidence="2" type="ORF">J2Z21_005101</name>
</gene>
<sequence length="45" mass="4765">MSFRGAGVAEAAQTLGIPPGTVKSRAYYALRALRRALPGYAADLR</sequence>
<comment type="caution">
    <text evidence="2">The sequence shown here is derived from an EMBL/GenBank/DDBJ whole genome shotgun (WGS) entry which is preliminary data.</text>
</comment>
<evidence type="ECO:0000259" key="1">
    <source>
        <dbReference type="Pfam" id="PF04545"/>
    </source>
</evidence>
<dbReference type="GO" id="GO:0000428">
    <property type="term" value="C:DNA-directed RNA polymerase complex"/>
    <property type="evidence" value="ECO:0007669"/>
    <property type="project" value="UniProtKB-KW"/>
</dbReference>
<dbReference type="Proteomes" id="UP001519309">
    <property type="component" value="Unassembled WGS sequence"/>
</dbReference>
<protein>
    <submittedName>
        <fullName evidence="2">DNA-directed RNA polymerase specialized sigma24 family protein</fullName>
    </submittedName>
</protein>
<dbReference type="InterPro" id="IPR036388">
    <property type="entry name" value="WH-like_DNA-bd_sf"/>
</dbReference>
<feature type="domain" description="RNA polymerase sigma-70 region 4" evidence="1">
    <location>
        <begin position="8"/>
        <end position="34"/>
    </location>
</feature>
<keyword evidence="2" id="KW-0240">DNA-directed RNA polymerase</keyword>
<evidence type="ECO:0000313" key="2">
    <source>
        <dbReference type="EMBL" id="MBP2052119.1"/>
    </source>
</evidence>
<dbReference type="InterPro" id="IPR013324">
    <property type="entry name" value="RNA_pol_sigma_r3/r4-like"/>
</dbReference>
<dbReference type="Pfam" id="PF04545">
    <property type="entry name" value="Sigma70_r4"/>
    <property type="match status" value="1"/>
</dbReference>
<dbReference type="Gene3D" id="1.10.10.10">
    <property type="entry name" value="Winged helix-like DNA-binding domain superfamily/Winged helix DNA-binding domain"/>
    <property type="match status" value="1"/>
</dbReference>
<dbReference type="InterPro" id="IPR007630">
    <property type="entry name" value="RNA_pol_sigma70_r4"/>
</dbReference>
<dbReference type="EMBL" id="JAGGLP010000010">
    <property type="protein sequence ID" value="MBP2052119.1"/>
    <property type="molecule type" value="Genomic_DNA"/>
</dbReference>
<proteinExistence type="predicted"/>
<reference evidence="2 3" key="1">
    <citation type="submission" date="2021-03" db="EMBL/GenBank/DDBJ databases">
        <title>Genomic Encyclopedia of Type Strains, Phase IV (KMG-IV): sequencing the most valuable type-strain genomes for metagenomic binning, comparative biology and taxonomic classification.</title>
        <authorList>
            <person name="Goeker M."/>
        </authorList>
    </citation>
    <scope>NUCLEOTIDE SEQUENCE [LARGE SCALE GENOMIC DNA]</scope>
    <source>
        <strain evidence="2 3">DSM 40499</strain>
    </source>
</reference>
<organism evidence="2 3">
    <name type="scientific">Streptomyces griseochromogenes</name>
    <dbReference type="NCBI Taxonomy" id="68214"/>
    <lineage>
        <taxon>Bacteria</taxon>
        <taxon>Bacillati</taxon>
        <taxon>Actinomycetota</taxon>
        <taxon>Actinomycetes</taxon>
        <taxon>Kitasatosporales</taxon>
        <taxon>Streptomycetaceae</taxon>
        <taxon>Streptomyces</taxon>
    </lineage>
</organism>
<dbReference type="SUPFAM" id="SSF88659">
    <property type="entry name" value="Sigma3 and sigma4 domains of RNA polymerase sigma factors"/>
    <property type="match status" value="1"/>
</dbReference>